<keyword evidence="3" id="KW-1185">Reference proteome</keyword>
<dbReference type="SUPFAM" id="SSF50630">
    <property type="entry name" value="Acid proteases"/>
    <property type="match status" value="1"/>
</dbReference>
<dbReference type="PANTHER" id="PTHR31524:SF2">
    <property type="entry name" value="PROTEIN CBG10426"/>
    <property type="match status" value="1"/>
</dbReference>
<evidence type="ECO:0000256" key="1">
    <source>
        <dbReference type="SAM" id="MobiDB-lite"/>
    </source>
</evidence>
<dbReference type="Gene3D" id="2.40.70.10">
    <property type="entry name" value="Acid Proteases"/>
    <property type="match status" value="1"/>
</dbReference>
<feature type="region of interest" description="Disordered" evidence="1">
    <location>
        <begin position="63"/>
        <end position="84"/>
    </location>
</feature>
<evidence type="ECO:0000313" key="2">
    <source>
        <dbReference type="EMBL" id="EPB66042.1"/>
    </source>
</evidence>
<feature type="compositionally biased region" description="Low complexity" evidence="1">
    <location>
        <begin position="65"/>
        <end position="84"/>
    </location>
</feature>
<gene>
    <name evidence="2" type="ORF">ANCCEY_14870</name>
</gene>
<dbReference type="Proteomes" id="UP000054495">
    <property type="component" value="Unassembled WGS sequence"/>
</dbReference>
<dbReference type="AlphaFoldDB" id="A0A0D6LEE9"/>
<protein>
    <submittedName>
        <fullName evidence="2">Putative ATP synthase F0, A subunit</fullName>
    </submittedName>
</protein>
<dbReference type="EMBL" id="KE126621">
    <property type="protein sequence ID" value="EPB66042.1"/>
    <property type="molecule type" value="Genomic_DNA"/>
</dbReference>
<dbReference type="SUPFAM" id="SSF56672">
    <property type="entry name" value="DNA/RNA polymerases"/>
    <property type="match status" value="1"/>
</dbReference>
<sequence length="1077" mass="118332">MSRPHVGIDRGQDPRHVLAMDTPADEMAQLSLNKAADTQTLEEKDAQIAALIKRNNELADLAFATRDPSSSNTTSSSYSRRGSSLSPKWAMSCVLALTVISQCSAIAVPPAMICSNAAPSNYWKVPSEINCTNILPPWSSKTKRVEIDVFRPNTVRYKSQATVCRIVSQKITYSVNFFGARSQSSDLVEKTVTPEECKQMINHKKCAYGDLISVGTVMKTQNKIEIDWPSAPFQCCYNYETTVSNCATFETTVYAYHGSTHIESPIGPLPGCQYEDGACTMESGAAVIWKPEAEESCQFIFVIAMKGTMADKVWLSDSKEFALSFSLSDPTISDCGHSLTVTDQGYAIRIISIKSRPKRSLINSSLSSQVGLATTNQLAAQLLAVEDNMQILSSSSFHHAVLNLCKSVNSFSSSMIAALATEPTLAMRNILARTDIEAKFLGGNIIRTRSCATLSSNMYRLQPFNGTCFSLPSIEVSLPGGNVWSAFLDPITFIITNEASPISCNQELIFEFSINDTVVKFSPLAGTFEIVFPSRITTVNNVLDHHRSQDKPALTLFHNLVITNISEFIPEQQFTELWATVEGNQAVLSSHVLSRGSSSVKANENSSSRLGFTNPFHAVHSLIYQLWVSTCCFLVTIKIVLTAVELYLRYQIPSRFLSAVIPQASIEQPVRTHTLRNKRKNTIPSVELDTTLEPKESPVLKFPMVYNIADRNSVPTTHIQIRVNGISTSALIDTGSSISLAGRQLCPALGIFHLDPPQTDSAMGMAGIHVAMSGSKQVTMQIGDMNLYPTLHFTTGACVPNTYCAYEIILGSDILALLPKMSIDFAQREVTFGDFSIPFGGSAIRKTMAEIPVRASKTMRVPANTETFVPCTVENHSSSGTLVLVSQSTKLANDDLIVAPALISSDSPLLLVSNPTNEHKTIFAGTRLSTAVPADNSDQWDTSPGTPLVCVNEEFPDDPSFAINLEDSDISDEQKQQLRTLLDDFSDVFSRHQYDIGSCTAEKVHIFTTNDPPAKVRPYRIPVKYREELQKHINMLLKTGVLKESNTNWVHNLVVVPKKDNSLRVCLDMRRPINEVT</sequence>
<organism evidence="2 3">
    <name type="scientific">Ancylostoma ceylanicum</name>
    <dbReference type="NCBI Taxonomy" id="53326"/>
    <lineage>
        <taxon>Eukaryota</taxon>
        <taxon>Metazoa</taxon>
        <taxon>Ecdysozoa</taxon>
        <taxon>Nematoda</taxon>
        <taxon>Chromadorea</taxon>
        <taxon>Rhabditida</taxon>
        <taxon>Rhabditina</taxon>
        <taxon>Rhabditomorpha</taxon>
        <taxon>Strongyloidea</taxon>
        <taxon>Ancylostomatidae</taxon>
        <taxon>Ancylostomatinae</taxon>
        <taxon>Ancylostoma</taxon>
    </lineage>
</organism>
<dbReference type="PANTHER" id="PTHR31524">
    <property type="match status" value="1"/>
</dbReference>
<evidence type="ECO:0000313" key="3">
    <source>
        <dbReference type="Proteomes" id="UP000054495"/>
    </source>
</evidence>
<reference evidence="2 3" key="1">
    <citation type="submission" date="2013-05" db="EMBL/GenBank/DDBJ databases">
        <title>Draft genome of the parasitic nematode Anyclostoma ceylanicum.</title>
        <authorList>
            <person name="Mitreva M."/>
        </authorList>
    </citation>
    <scope>NUCLEOTIDE SEQUENCE [LARGE SCALE GENOMIC DNA]</scope>
</reference>
<dbReference type="InterPro" id="IPR043502">
    <property type="entry name" value="DNA/RNA_pol_sf"/>
</dbReference>
<accession>A0A0D6LEE9</accession>
<name>A0A0D6LEE9_9BILA</name>
<dbReference type="CDD" id="cd00303">
    <property type="entry name" value="retropepsin_like"/>
    <property type="match status" value="1"/>
</dbReference>
<dbReference type="InterPro" id="IPR021109">
    <property type="entry name" value="Peptidase_aspartic_dom_sf"/>
</dbReference>
<proteinExistence type="predicted"/>
<dbReference type="Gene3D" id="3.10.10.10">
    <property type="entry name" value="HIV Type 1 Reverse Transcriptase, subunit A, domain 1"/>
    <property type="match status" value="1"/>
</dbReference>